<evidence type="ECO:0000259" key="2">
    <source>
        <dbReference type="Pfam" id="PF11716"/>
    </source>
</evidence>
<dbReference type="Proteomes" id="UP000669179">
    <property type="component" value="Unassembled WGS sequence"/>
</dbReference>
<dbReference type="RefSeq" id="WP_208264093.1">
    <property type="nucleotide sequence ID" value="NZ_JAGEOJ010000044.1"/>
</dbReference>
<dbReference type="InterPro" id="IPR010872">
    <property type="entry name" value="MDMPI_C-term_domain"/>
</dbReference>
<keyword evidence="3" id="KW-0413">Isomerase</keyword>
<protein>
    <submittedName>
        <fullName evidence="3">Maleylpyruvate isomerase family mycothiol-dependent enzyme</fullName>
    </submittedName>
</protein>
<dbReference type="PANTHER" id="PTHR40758:SF1">
    <property type="entry name" value="CONSERVED PROTEIN"/>
    <property type="match status" value="1"/>
</dbReference>
<proteinExistence type="predicted"/>
<dbReference type="InterPro" id="IPR034660">
    <property type="entry name" value="DinB/YfiT-like"/>
</dbReference>
<dbReference type="Pfam" id="PF07398">
    <property type="entry name" value="MDMPI_C"/>
    <property type="match status" value="1"/>
</dbReference>
<dbReference type="PANTHER" id="PTHR40758">
    <property type="entry name" value="CONSERVED PROTEIN"/>
    <property type="match status" value="1"/>
</dbReference>
<dbReference type="InterPro" id="IPR024344">
    <property type="entry name" value="MDMPI_metal-binding"/>
</dbReference>
<dbReference type="GO" id="GO:0005886">
    <property type="term" value="C:plasma membrane"/>
    <property type="evidence" value="ECO:0007669"/>
    <property type="project" value="TreeGrafter"/>
</dbReference>
<keyword evidence="4" id="KW-1185">Reference proteome</keyword>
<evidence type="ECO:0000313" key="4">
    <source>
        <dbReference type="Proteomes" id="UP000669179"/>
    </source>
</evidence>
<dbReference type="Gene3D" id="1.20.120.450">
    <property type="entry name" value="dinb family like domain"/>
    <property type="match status" value="1"/>
</dbReference>
<accession>A0A939PVN7</accession>
<dbReference type="Pfam" id="PF11716">
    <property type="entry name" value="MDMPI_N"/>
    <property type="match status" value="1"/>
</dbReference>
<organism evidence="3 4">
    <name type="scientific">Actinomadura barringtoniae</name>
    <dbReference type="NCBI Taxonomy" id="1427535"/>
    <lineage>
        <taxon>Bacteria</taxon>
        <taxon>Bacillati</taxon>
        <taxon>Actinomycetota</taxon>
        <taxon>Actinomycetes</taxon>
        <taxon>Streptosporangiales</taxon>
        <taxon>Thermomonosporaceae</taxon>
        <taxon>Actinomadura</taxon>
    </lineage>
</organism>
<dbReference type="SUPFAM" id="SSF109854">
    <property type="entry name" value="DinB/YfiT-like putative metalloenzymes"/>
    <property type="match status" value="1"/>
</dbReference>
<dbReference type="InterPro" id="IPR017517">
    <property type="entry name" value="Maleyloyr_isom"/>
</dbReference>
<dbReference type="GO" id="GO:0016853">
    <property type="term" value="F:isomerase activity"/>
    <property type="evidence" value="ECO:0007669"/>
    <property type="project" value="UniProtKB-KW"/>
</dbReference>
<name>A0A939PVN7_9ACTN</name>
<feature type="domain" description="MDMPI C-terminal" evidence="1">
    <location>
        <begin position="151"/>
        <end position="248"/>
    </location>
</feature>
<dbReference type="AlphaFoldDB" id="A0A939PVN7"/>
<comment type="caution">
    <text evidence="3">The sequence shown here is derived from an EMBL/GenBank/DDBJ whole genome shotgun (WGS) entry which is preliminary data.</text>
</comment>
<sequence>MSTLSHERRCDEIVAQTDLLRSTIAGADLTTPVPSCPDWNTGQLLRHLGGGQRWAARIVRDRAQEPIPDDHFRDLSPYANEEPDVVGPWLSEGAAMLADALRSAGPDADVWTPVPNSRSAFYARRFTHETLIHRADATLALGAEFVADPEVAEDAFDEWLELGALPVMLEYNPGVRELLGPGRTLHFHATDGDGEWVVDLTGDLITWRRGHEKCTVAVRGPLTELLLVLYRRHSTEGVEVLGDAKLLDFYLERVSFG</sequence>
<gene>
    <name evidence="3" type="ORF">J4573_52880</name>
</gene>
<evidence type="ECO:0000259" key="1">
    <source>
        <dbReference type="Pfam" id="PF07398"/>
    </source>
</evidence>
<feature type="domain" description="Mycothiol-dependent maleylpyruvate isomerase metal-binding" evidence="2">
    <location>
        <begin position="12"/>
        <end position="137"/>
    </location>
</feature>
<evidence type="ECO:0000313" key="3">
    <source>
        <dbReference type="EMBL" id="MBO2455854.1"/>
    </source>
</evidence>
<dbReference type="GO" id="GO:0046872">
    <property type="term" value="F:metal ion binding"/>
    <property type="evidence" value="ECO:0007669"/>
    <property type="project" value="InterPro"/>
</dbReference>
<reference evidence="3" key="1">
    <citation type="submission" date="2021-03" db="EMBL/GenBank/DDBJ databases">
        <authorList>
            <person name="Kanchanasin P."/>
            <person name="Saeng-In P."/>
            <person name="Phongsopitanun W."/>
            <person name="Yuki M."/>
            <person name="Kudo T."/>
            <person name="Ohkuma M."/>
            <person name="Tanasupawat S."/>
        </authorList>
    </citation>
    <scope>NUCLEOTIDE SEQUENCE</scope>
    <source>
        <strain evidence="3">GKU 128</strain>
    </source>
</reference>
<dbReference type="NCBIfam" id="TIGR03083">
    <property type="entry name" value="maleylpyruvate isomerase family mycothiol-dependent enzyme"/>
    <property type="match status" value="1"/>
</dbReference>
<dbReference type="EMBL" id="JAGEOJ010000044">
    <property type="protein sequence ID" value="MBO2455854.1"/>
    <property type="molecule type" value="Genomic_DNA"/>
</dbReference>